<organism evidence="1 2">
    <name type="scientific">Bacteroides stercoris ATCC 43183</name>
    <dbReference type="NCBI Taxonomy" id="449673"/>
    <lineage>
        <taxon>Bacteria</taxon>
        <taxon>Pseudomonadati</taxon>
        <taxon>Bacteroidota</taxon>
        <taxon>Bacteroidia</taxon>
        <taxon>Bacteroidales</taxon>
        <taxon>Bacteroidaceae</taxon>
        <taxon>Bacteroides</taxon>
    </lineage>
</organism>
<evidence type="ECO:0000313" key="2">
    <source>
        <dbReference type="Proteomes" id="UP000004713"/>
    </source>
</evidence>
<proteinExistence type="predicted"/>
<reference evidence="1 2" key="1">
    <citation type="submission" date="2007-11" db="EMBL/GenBank/DDBJ databases">
        <title>Draft genome sequence of Bacteroides stercoris(ATCC 43183).</title>
        <authorList>
            <person name="Sudarsanam P."/>
            <person name="Ley R."/>
            <person name="Guruge J."/>
            <person name="Turnbaugh P.J."/>
            <person name="Mahowald M."/>
            <person name="Liep D."/>
            <person name="Gordon J."/>
        </authorList>
    </citation>
    <scope>NUCLEOTIDE SEQUENCE [LARGE SCALE GENOMIC DNA]</scope>
    <source>
        <strain evidence="1 2">ATCC 43183</strain>
    </source>
</reference>
<accession>B0NPJ3</accession>
<sequence>MQCLLSYNSCFPSSPALRCLKVLHLKLKYYKYLPQRYELFCFSK</sequence>
<evidence type="ECO:0000313" key="1">
    <source>
        <dbReference type="EMBL" id="EDS15965.1"/>
    </source>
</evidence>
<protein>
    <submittedName>
        <fullName evidence="1">Uncharacterized protein</fullName>
    </submittedName>
</protein>
<comment type="caution">
    <text evidence="1">The sequence shown here is derived from an EMBL/GenBank/DDBJ whole genome shotgun (WGS) entry which is preliminary data.</text>
</comment>
<name>B0NPJ3_BACSE</name>
<dbReference type="EMBL" id="ABFZ02000018">
    <property type="protein sequence ID" value="EDS15965.1"/>
    <property type="molecule type" value="Genomic_DNA"/>
</dbReference>
<dbReference type="Proteomes" id="UP000004713">
    <property type="component" value="Unassembled WGS sequence"/>
</dbReference>
<reference evidence="1 2" key="2">
    <citation type="submission" date="2007-11" db="EMBL/GenBank/DDBJ databases">
        <authorList>
            <person name="Fulton L."/>
            <person name="Clifton S."/>
            <person name="Fulton B."/>
            <person name="Xu J."/>
            <person name="Minx P."/>
            <person name="Pepin K.H."/>
            <person name="Johnson M."/>
            <person name="Thiruvilangam P."/>
            <person name="Bhonagiri V."/>
            <person name="Nash W.E."/>
            <person name="Mardis E.R."/>
            <person name="Wilson R.K."/>
        </authorList>
    </citation>
    <scope>NUCLEOTIDE SEQUENCE [LARGE SCALE GENOMIC DNA]</scope>
    <source>
        <strain evidence="1 2">ATCC 43183</strain>
    </source>
</reference>
<dbReference type="AlphaFoldDB" id="B0NPJ3"/>
<gene>
    <name evidence="1" type="ORF">BACSTE_01412</name>
</gene>
<dbReference type="HOGENOM" id="CLU_3212677_0_0_10"/>